<evidence type="ECO:0000313" key="1">
    <source>
        <dbReference type="EMBL" id="WCR10829.1"/>
    </source>
</evidence>
<keyword evidence="2" id="KW-1185">Reference proteome</keyword>
<dbReference type="Proteomes" id="UP001218412">
    <property type="component" value="Chromosome"/>
</dbReference>
<proteinExistence type="predicted"/>
<gene>
    <name evidence="1" type="ORF">JHW45_17645</name>
</gene>
<dbReference type="RefSeq" id="WP_272858910.1">
    <property type="nucleotide sequence ID" value="NZ_CP067134.1"/>
</dbReference>
<organism evidence="1 2">
    <name type="scientific">Paracoccus stylophorae</name>
    <dbReference type="NCBI Taxonomy" id="659350"/>
    <lineage>
        <taxon>Bacteria</taxon>
        <taxon>Pseudomonadati</taxon>
        <taxon>Pseudomonadota</taxon>
        <taxon>Alphaproteobacteria</taxon>
        <taxon>Rhodobacterales</taxon>
        <taxon>Paracoccaceae</taxon>
        <taxon>Paracoccus</taxon>
    </lineage>
</organism>
<protein>
    <submittedName>
        <fullName evidence="1">Uncharacterized protein</fullName>
    </submittedName>
</protein>
<accession>A0ABY7SUW3</accession>
<sequence>MQKAPPILRRRDPKKHEQLLPHIQPTMAARVPAKSAKRLRLRNHSSLSAVALKISVTPDGQKGEQ</sequence>
<name>A0ABY7SUW3_9RHOB</name>
<evidence type="ECO:0000313" key="2">
    <source>
        <dbReference type="Proteomes" id="UP001218412"/>
    </source>
</evidence>
<dbReference type="EMBL" id="CP067134">
    <property type="protein sequence ID" value="WCR10829.1"/>
    <property type="molecule type" value="Genomic_DNA"/>
</dbReference>
<reference evidence="1 2" key="1">
    <citation type="submission" date="2021-01" db="EMBL/GenBank/DDBJ databases">
        <title>Biogeographic distribution of Paracoccus.</title>
        <authorList>
            <person name="Hollensteiner J."/>
            <person name="Leineberger J."/>
            <person name="Brinkhoff T."/>
            <person name="Daniel R."/>
        </authorList>
    </citation>
    <scope>NUCLEOTIDE SEQUENCE [LARGE SCALE GENOMIC DNA]</scope>
    <source>
        <strain evidence="1 2">LMG25392</strain>
    </source>
</reference>